<dbReference type="OrthoDB" id="60033at2759"/>
<dbReference type="CDD" id="cd17546">
    <property type="entry name" value="REC_hyHK_CKI1_RcsC-like"/>
    <property type="match status" value="1"/>
</dbReference>
<dbReference type="SMART" id="SM00388">
    <property type="entry name" value="HisKA"/>
    <property type="match status" value="1"/>
</dbReference>
<feature type="non-terminal residue" evidence="8">
    <location>
        <position position="1"/>
    </location>
</feature>
<evidence type="ECO:0000259" key="5">
    <source>
        <dbReference type="PROSITE" id="PS50110"/>
    </source>
</evidence>
<dbReference type="PROSITE" id="PS50109">
    <property type="entry name" value="HIS_KIN"/>
    <property type="match status" value="1"/>
</dbReference>
<keyword evidence="8" id="KW-0808">Transferase</keyword>
<gene>
    <name evidence="8" type="ORF">KCU76_g16969</name>
</gene>
<dbReference type="PROSITE" id="PS50110">
    <property type="entry name" value="RESPONSE_REGULATORY"/>
    <property type="match status" value="1"/>
</dbReference>
<dbReference type="EMBL" id="JAHFXF010001276">
    <property type="protein sequence ID" value="KAG9671038.1"/>
    <property type="molecule type" value="Genomic_DNA"/>
</dbReference>
<dbReference type="PRINTS" id="PR00344">
    <property type="entry name" value="BCTRLSENSOR"/>
</dbReference>
<dbReference type="PROSITE" id="PS50112">
    <property type="entry name" value="PAS"/>
    <property type="match status" value="1"/>
</dbReference>
<reference evidence="8" key="1">
    <citation type="journal article" date="2021" name="J Fungi (Basel)">
        <title>Virulence traits and population genomics of the black yeast Aureobasidium melanogenum.</title>
        <authorList>
            <person name="Cernosa A."/>
            <person name="Sun X."/>
            <person name="Gostincar C."/>
            <person name="Fang C."/>
            <person name="Gunde-Cimerman N."/>
            <person name="Song Z."/>
        </authorList>
    </citation>
    <scope>NUCLEOTIDE SEQUENCE</scope>
    <source>
        <strain evidence="8">EXF-9911</strain>
    </source>
</reference>
<dbReference type="InterPro" id="IPR000700">
    <property type="entry name" value="PAS-assoc_C"/>
</dbReference>
<dbReference type="Gene3D" id="3.40.50.2300">
    <property type="match status" value="1"/>
</dbReference>
<dbReference type="InterPro" id="IPR050956">
    <property type="entry name" value="2C_system_His_kinase"/>
</dbReference>
<dbReference type="PANTHER" id="PTHR43719">
    <property type="entry name" value="TWO-COMPONENT HISTIDINE KINASE"/>
    <property type="match status" value="1"/>
</dbReference>
<dbReference type="Pfam" id="PF08447">
    <property type="entry name" value="PAS_3"/>
    <property type="match status" value="1"/>
</dbReference>
<dbReference type="Pfam" id="PF13426">
    <property type="entry name" value="PAS_9"/>
    <property type="match status" value="1"/>
</dbReference>
<dbReference type="SMART" id="SM00387">
    <property type="entry name" value="HATPase_c"/>
    <property type="match status" value="1"/>
</dbReference>
<organism evidence="8 9">
    <name type="scientific">Aureobasidium melanogenum</name>
    <name type="common">Aureobasidium pullulans var. melanogenum</name>
    <dbReference type="NCBI Taxonomy" id="46634"/>
    <lineage>
        <taxon>Eukaryota</taxon>
        <taxon>Fungi</taxon>
        <taxon>Dikarya</taxon>
        <taxon>Ascomycota</taxon>
        <taxon>Pezizomycotina</taxon>
        <taxon>Dothideomycetes</taxon>
        <taxon>Dothideomycetidae</taxon>
        <taxon>Dothideales</taxon>
        <taxon>Saccotheciaceae</taxon>
        <taxon>Aureobasidium</taxon>
    </lineage>
</organism>
<keyword evidence="1 2" id="KW-0597">Phosphoprotein</keyword>
<feature type="modified residue" description="4-aspartylphosphate" evidence="2">
    <location>
        <position position="1047"/>
    </location>
</feature>
<comment type="caution">
    <text evidence="8">The sequence shown here is derived from an EMBL/GenBank/DDBJ whole genome shotgun (WGS) entry which is preliminary data.</text>
</comment>
<evidence type="ECO:0000313" key="8">
    <source>
        <dbReference type="EMBL" id="KAG9671038.1"/>
    </source>
</evidence>
<evidence type="ECO:0000256" key="1">
    <source>
        <dbReference type="ARBA" id="ARBA00022553"/>
    </source>
</evidence>
<keyword evidence="8" id="KW-0418">Kinase</keyword>
<dbReference type="InterPro" id="IPR003661">
    <property type="entry name" value="HisK_dim/P_dom"/>
</dbReference>
<dbReference type="SMART" id="SM00448">
    <property type="entry name" value="REC"/>
    <property type="match status" value="1"/>
</dbReference>
<dbReference type="CDD" id="cd00082">
    <property type="entry name" value="HisKA"/>
    <property type="match status" value="1"/>
</dbReference>
<dbReference type="InterPro" id="IPR004358">
    <property type="entry name" value="Sig_transdc_His_kin-like_C"/>
</dbReference>
<dbReference type="Gene3D" id="3.30.450.20">
    <property type="entry name" value="PAS domain"/>
    <property type="match status" value="2"/>
</dbReference>
<dbReference type="InterPro" id="IPR036890">
    <property type="entry name" value="HATPase_C_sf"/>
</dbReference>
<protein>
    <submittedName>
        <fullName evidence="8">Histidine kinase HHK19p</fullName>
    </submittedName>
</protein>
<evidence type="ECO:0000313" key="9">
    <source>
        <dbReference type="Proteomes" id="UP000779574"/>
    </source>
</evidence>
<dbReference type="PROSITE" id="PS50113">
    <property type="entry name" value="PAC"/>
    <property type="match status" value="1"/>
</dbReference>
<evidence type="ECO:0000259" key="6">
    <source>
        <dbReference type="PROSITE" id="PS50112"/>
    </source>
</evidence>
<feature type="domain" description="Histidine kinase" evidence="4">
    <location>
        <begin position="668"/>
        <end position="953"/>
    </location>
</feature>
<dbReference type="SUPFAM" id="SSF52172">
    <property type="entry name" value="CheY-like"/>
    <property type="match status" value="1"/>
</dbReference>
<evidence type="ECO:0000259" key="4">
    <source>
        <dbReference type="PROSITE" id="PS50109"/>
    </source>
</evidence>
<name>A0A9P8J057_AURME</name>
<dbReference type="NCBIfam" id="TIGR00229">
    <property type="entry name" value="sensory_box"/>
    <property type="match status" value="1"/>
</dbReference>
<evidence type="ECO:0000256" key="3">
    <source>
        <dbReference type="SAM" id="Coils"/>
    </source>
</evidence>
<dbReference type="InterPro" id="IPR013655">
    <property type="entry name" value="PAS_fold_3"/>
</dbReference>
<dbReference type="InterPro" id="IPR035965">
    <property type="entry name" value="PAS-like_dom_sf"/>
</dbReference>
<dbReference type="InterPro" id="IPR036097">
    <property type="entry name" value="HisK_dim/P_sf"/>
</dbReference>
<feature type="domain" description="Response regulatory" evidence="5">
    <location>
        <begin position="985"/>
        <end position="1118"/>
    </location>
</feature>
<dbReference type="Pfam" id="PF00072">
    <property type="entry name" value="Response_reg"/>
    <property type="match status" value="1"/>
</dbReference>
<dbReference type="CDD" id="cd00130">
    <property type="entry name" value="PAS"/>
    <property type="match status" value="2"/>
</dbReference>
<feature type="coiled-coil region" evidence="3">
    <location>
        <begin position="372"/>
        <end position="399"/>
    </location>
</feature>
<evidence type="ECO:0000256" key="2">
    <source>
        <dbReference type="PROSITE-ProRule" id="PRU00169"/>
    </source>
</evidence>
<dbReference type="InterPro" id="IPR003594">
    <property type="entry name" value="HATPase_dom"/>
</dbReference>
<dbReference type="PANTHER" id="PTHR43719:SF30">
    <property type="entry name" value="TWO-COMPONENT SYSTEM RESPONSE REGULATOR"/>
    <property type="match status" value="1"/>
</dbReference>
<proteinExistence type="predicted"/>
<dbReference type="GO" id="GO:0000155">
    <property type="term" value="F:phosphorelay sensor kinase activity"/>
    <property type="evidence" value="ECO:0007669"/>
    <property type="project" value="InterPro"/>
</dbReference>
<dbReference type="Proteomes" id="UP000779574">
    <property type="component" value="Unassembled WGS sequence"/>
</dbReference>
<dbReference type="Pfam" id="PF02518">
    <property type="entry name" value="HATPase_c"/>
    <property type="match status" value="1"/>
</dbReference>
<evidence type="ECO:0000259" key="7">
    <source>
        <dbReference type="PROSITE" id="PS50113"/>
    </source>
</evidence>
<dbReference type="SUPFAM" id="SSF55785">
    <property type="entry name" value="PYP-like sensor domain (PAS domain)"/>
    <property type="match status" value="2"/>
</dbReference>
<dbReference type="Gene3D" id="1.10.287.130">
    <property type="match status" value="1"/>
</dbReference>
<dbReference type="AlphaFoldDB" id="A0A9P8J057"/>
<dbReference type="InterPro" id="IPR005467">
    <property type="entry name" value="His_kinase_dom"/>
</dbReference>
<dbReference type="InterPro" id="IPR011006">
    <property type="entry name" value="CheY-like_superfamily"/>
</dbReference>
<feature type="domain" description="PAC" evidence="7">
    <location>
        <begin position="454"/>
        <end position="507"/>
    </location>
</feature>
<dbReference type="SUPFAM" id="SSF55874">
    <property type="entry name" value="ATPase domain of HSP90 chaperone/DNA topoisomerase II/histidine kinase"/>
    <property type="match status" value="1"/>
</dbReference>
<reference evidence="8" key="2">
    <citation type="submission" date="2021-08" db="EMBL/GenBank/DDBJ databases">
        <authorList>
            <person name="Gostincar C."/>
            <person name="Sun X."/>
            <person name="Song Z."/>
            <person name="Gunde-Cimerman N."/>
        </authorList>
    </citation>
    <scope>NUCLEOTIDE SEQUENCE</scope>
    <source>
        <strain evidence="8">EXF-9911</strain>
    </source>
</reference>
<dbReference type="InterPro" id="IPR000014">
    <property type="entry name" value="PAS"/>
</dbReference>
<dbReference type="Gene3D" id="3.30.565.10">
    <property type="entry name" value="Histidine kinase-like ATPase, C-terminal domain"/>
    <property type="match status" value="1"/>
</dbReference>
<dbReference type="SMART" id="SM00091">
    <property type="entry name" value="PAS"/>
    <property type="match status" value="2"/>
</dbReference>
<dbReference type="SUPFAM" id="SSF47384">
    <property type="entry name" value="Homodimeric domain of signal transducing histidine kinase"/>
    <property type="match status" value="1"/>
</dbReference>
<sequence>MDGFYTGSSPMHAVLARLRGPDMDDHLRLFEAIDWSATSLGPLDSWPQELATQVFLTMLLPDAQSLVLGEDMVVIYNQAYGRLIRDHHPGYFGRPVASWTEWLPYFEKMAAIYAQAEKTGRAWVTSKFPMIMDSGGFKENVDFSCAVICLPPPLRGFLGSFKETTATAAAEKRHSILEDLIPVWKTSSSLKALWANVLKSVSQHPELFPFCSIYSTTLAIQTDPSLSDSSENESDGCIYTLEESVEGEDSDISEILQNLDLGAETDETSSDPFLSYFQRAETTRSPVTMGESDIPSGWQSVAKARGVREFCRGAVVCPSSSNQLSRVQAFMVFGLSTRDAYNELYQDWVLRLQREFSDIVASILSTQEAARKRRETVRRQRLESELQRKEAELAALRVERITKIVGLANVAIFERDLSGRLVFANDAFYKLVSTHKDQNDGISFLPSENWDALLRGESQTFELRCLKGTWGLCSALPTRDQDGQIDSVIGVVTDIESQKRAEQEARAKVDALEKARIAEKRYFRFMEIIPSGIAVANSAGQIIYATEAWFEMSGHRHCDFDQVSWRSVIHEEDLKGVEKQFYKLSRGSQPLEFQFRMRRPWINSAGENCGSSWMLCNALPELREDGSVERVVSSITDISHLKFAESVNFNRVEEANESKKHALAFIDMTSHEIRNPLGAVIHCADSVSECLTELRMLLPDQEIQSLEADTGSAKSSQHLTQLIEAGTDAVNTILSCSEHMTNIITDTLTLSKLDANLLRISPSAVRSVSMIQDIRKMFEVETKRLDVNFSTIVDSSLAAQGAEWMAIDSGRVMQILINLVSNAIKFTKTKTSGRKDVTVRVGASKTHPLDLPVDFTIARALQDSIYDTAEFSENTCFLWFTVEDTGIGMNSEEQNRIFSRFAQGSIRTHKTYGGSGLGLFISRTLSELQGGEIGVSSEAGKGSTFAFFVKAHTTSPPQVQENGHDVSRHSSPATHDLKPGKIPVSVLIVEDNAVNQRVLERSLKVKGYVTHVADHGQEALDFLKTTKLWKGNESSSTAPDIDVILMDVEMPIMDGLECARRIRNYQRTSEMRSNLPIIAASANARPEQIQMALEAGMDDSITKPFRIPELTPKIDSFAAWARAQG</sequence>
<feature type="domain" description="PAS" evidence="6">
    <location>
        <begin position="518"/>
        <end position="588"/>
    </location>
</feature>
<accession>A0A9P8J057</accession>
<keyword evidence="3" id="KW-0175">Coiled coil</keyword>
<dbReference type="CDD" id="cd16922">
    <property type="entry name" value="HATPase_EvgS-ArcB-TorS-like"/>
    <property type="match status" value="1"/>
</dbReference>
<dbReference type="InterPro" id="IPR001789">
    <property type="entry name" value="Sig_transdc_resp-reg_receiver"/>
</dbReference>